<reference evidence="1 2" key="1">
    <citation type="submission" date="2019-05" db="EMBL/GenBank/DDBJ databases">
        <title>Another draft genome of Portunus trituberculatus and its Hox gene families provides insights of decapod evolution.</title>
        <authorList>
            <person name="Jeong J.-H."/>
            <person name="Song I."/>
            <person name="Kim S."/>
            <person name="Choi T."/>
            <person name="Kim D."/>
            <person name="Ryu S."/>
            <person name="Kim W."/>
        </authorList>
    </citation>
    <scope>NUCLEOTIDE SEQUENCE [LARGE SCALE GENOMIC DNA]</scope>
    <source>
        <tissue evidence="1">Muscle</tissue>
    </source>
</reference>
<organism evidence="1 2">
    <name type="scientific">Portunus trituberculatus</name>
    <name type="common">Swimming crab</name>
    <name type="synonym">Neptunus trituberculatus</name>
    <dbReference type="NCBI Taxonomy" id="210409"/>
    <lineage>
        <taxon>Eukaryota</taxon>
        <taxon>Metazoa</taxon>
        <taxon>Ecdysozoa</taxon>
        <taxon>Arthropoda</taxon>
        <taxon>Crustacea</taxon>
        <taxon>Multicrustacea</taxon>
        <taxon>Malacostraca</taxon>
        <taxon>Eumalacostraca</taxon>
        <taxon>Eucarida</taxon>
        <taxon>Decapoda</taxon>
        <taxon>Pleocyemata</taxon>
        <taxon>Brachyura</taxon>
        <taxon>Eubrachyura</taxon>
        <taxon>Portunoidea</taxon>
        <taxon>Portunidae</taxon>
        <taxon>Portuninae</taxon>
        <taxon>Portunus</taxon>
    </lineage>
</organism>
<evidence type="ECO:0000313" key="2">
    <source>
        <dbReference type="Proteomes" id="UP000324222"/>
    </source>
</evidence>
<dbReference type="EMBL" id="VSRR010001211">
    <property type="protein sequence ID" value="MPC23482.1"/>
    <property type="molecule type" value="Genomic_DNA"/>
</dbReference>
<evidence type="ECO:0000313" key="1">
    <source>
        <dbReference type="EMBL" id="MPC23482.1"/>
    </source>
</evidence>
<name>A0A5B7DPC9_PORTR</name>
<proteinExistence type="predicted"/>
<sequence>MQEEVTCPVATPPPVREATLLQNSWETAPVCLLSSPSPYVPVPCLSPPPRAASTPLCSRDYAFIDVFSRKPCWIKPNKFARTWNFRGGHFIGAPLGDDLKSAWLPA</sequence>
<gene>
    <name evidence="1" type="ORF">E2C01_016532</name>
</gene>
<comment type="caution">
    <text evidence="1">The sequence shown here is derived from an EMBL/GenBank/DDBJ whole genome shotgun (WGS) entry which is preliminary data.</text>
</comment>
<keyword evidence="2" id="KW-1185">Reference proteome</keyword>
<dbReference type="Proteomes" id="UP000324222">
    <property type="component" value="Unassembled WGS sequence"/>
</dbReference>
<dbReference type="AlphaFoldDB" id="A0A5B7DPC9"/>
<protein>
    <submittedName>
        <fullName evidence="1">Uncharacterized protein</fullName>
    </submittedName>
</protein>
<accession>A0A5B7DPC9</accession>